<keyword evidence="3" id="KW-0010">Activator</keyword>
<dbReference type="AlphaFoldDB" id="D4GIV5"/>
<evidence type="ECO:0000313" key="6">
    <source>
        <dbReference type="EMBL" id="ADD75700.1"/>
    </source>
</evidence>
<dbReference type="RefSeq" id="WP_013024428.1">
    <property type="nucleotide sequence ID" value="NC_013956.2"/>
</dbReference>
<dbReference type="InterPro" id="IPR050204">
    <property type="entry name" value="AraC_XylS_family_regulators"/>
</dbReference>
<dbReference type="Proteomes" id="UP000001702">
    <property type="component" value="Chromosome"/>
</dbReference>
<name>D4GIV5_PANAM</name>
<dbReference type="EMBL" id="CP001875">
    <property type="protein sequence ID" value="ADD75700.1"/>
    <property type="molecule type" value="Genomic_DNA"/>
</dbReference>
<dbReference type="PROSITE" id="PS00041">
    <property type="entry name" value="HTH_ARAC_FAMILY_1"/>
    <property type="match status" value="1"/>
</dbReference>
<dbReference type="SUPFAM" id="SSF46689">
    <property type="entry name" value="Homeodomain-like"/>
    <property type="match status" value="1"/>
</dbReference>
<dbReference type="PANTHER" id="PTHR46796:SF2">
    <property type="entry name" value="TRANSCRIPTIONAL REGULATORY PROTEIN"/>
    <property type="match status" value="1"/>
</dbReference>
<keyword evidence="4" id="KW-0804">Transcription</keyword>
<dbReference type="SUPFAM" id="SSF51215">
    <property type="entry name" value="Regulatory protein AraC"/>
    <property type="match status" value="1"/>
</dbReference>
<evidence type="ECO:0000313" key="7">
    <source>
        <dbReference type="Proteomes" id="UP000001702"/>
    </source>
</evidence>
<dbReference type="InterPro" id="IPR003313">
    <property type="entry name" value="AraC-bd"/>
</dbReference>
<dbReference type="SMART" id="SM00342">
    <property type="entry name" value="HTH_ARAC"/>
    <property type="match status" value="1"/>
</dbReference>
<gene>
    <name evidence="6" type="primary">ada</name>
    <name evidence="6" type="ordered locus">PANA_0533</name>
</gene>
<keyword evidence="7" id="KW-1185">Reference proteome</keyword>
<protein>
    <submittedName>
        <fullName evidence="6">Ada</fullName>
    </submittedName>
</protein>
<dbReference type="InterPro" id="IPR018060">
    <property type="entry name" value="HTH_AraC"/>
</dbReference>
<dbReference type="Pfam" id="PF12833">
    <property type="entry name" value="HTH_18"/>
    <property type="match status" value="1"/>
</dbReference>
<evidence type="ECO:0000259" key="5">
    <source>
        <dbReference type="PROSITE" id="PS01124"/>
    </source>
</evidence>
<dbReference type="STRING" id="706191.PANA_0533"/>
<evidence type="ECO:0000256" key="2">
    <source>
        <dbReference type="ARBA" id="ARBA00023125"/>
    </source>
</evidence>
<dbReference type="Pfam" id="PF02311">
    <property type="entry name" value="AraC_binding"/>
    <property type="match status" value="1"/>
</dbReference>
<dbReference type="GO" id="GO:0043565">
    <property type="term" value="F:sequence-specific DNA binding"/>
    <property type="evidence" value="ECO:0007669"/>
    <property type="project" value="InterPro"/>
</dbReference>
<accession>D4GIV5</accession>
<keyword evidence="1" id="KW-0805">Transcription regulation</keyword>
<organism evidence="6 7">
    <name type="scientific">Pantoea ananatis (strain LMG 20103)</name>
    <dbReference type="NCBI Taxonomy" id="706191"/>
    <lineage>
        <taxon>Bacteria</taxon>
        <taxon>Pseudomonadati</taxon>
        <taxon>Pseudomonadota</taxon>
        <taxon>Gammaproteobacteria</taxon>
        <taxon>Enterobacterales</taxon>
        <taxon>Erwiniaceae</taxon>
        <taxon>Pantoea</taxon>
    </lineage>
</organism>
<dbReference type="InterPro" id="IPR037923">
    <property type="entry name" value="HTH-like"/>
</dbReference>
<evidence type="ECO:0000256" key="4">
    <source>
        <dbReference type="ARBA" id="ARBA00023163"/>
    </source>
</evidence>
<dbReference type="PROSITE" id="PS01124">
    <property type="entry name" value="HTH_ARAC_FAMILY_2"/>
    <property type="match status" value="1"/>
</dbReference>
<proteinExistence type="predicted"/>
<dbReference type="GO" id="GO:0003700">
    <property type="term" value="F:DNA-binding transcription factor activity"/>
    <property type="evidence" value="ECO:0007669"/>
    <property type="project" value="InterPro"/>
</dbReference>
<dbReference type="InterPro" id="IPR018062">
    <property type="entry name" value="HTH_AraC-typ_CS"/>
</dbReference>
<dbReference type="PANTHER" id="PTHR46796">
    <property type="entry name" value="HTH-TYPE TRANSCRIPTIONAL ACTIVATOR RHAS-RELATED"/>
    <property type="match status" value="1"/>
</dbReference>
<evidence type="ECO:0000256" key="1">
    <source>
        <dbReference type="ARBA" id="ARBA00023015"/>
    </source>
</evidence>
<dbReference type="Gene3D" id="1.10.10.60">
    <property type="entry name" value="Homeodomain-like"/>
    <property type="match status" value="1"/>
</dbReference>
<dbReference type="InterPro" id="IPR009057">
    <property type="entry name" value="Homeodomain-like_sf"/>
</dbReference>
<feature type="domain" description="HTH araC/xylS-type" evidence="5">
    <location>
        <begin position="163"/>
        <end position="260"/>
    </location>
</feature>
<dbReference type="KEGG" id="pam:PANA_0533"/>
<keyword evidence="2" id="KW-0238">DNA-binding</keyword>
<dbReference type="HOGENOM" id="CLU_000445_88_16_6"/>
<dbReference type="eggNOG" id="COG2207">
    <property type="taxonomic scope" value="Bacteria"/>
</dbReference>
<sequence length="264" mass="29522">MAITAYRKISGVEITFSDSTAHAFPKHSHDEFYIGANVSGREKIWLDGKSDEASVNEITIYNPGQVQSAIPTPYTWLYYSFYIQPDMLRSLSGFHDDEEFKRSIFCAPDTAQQIRETARFSLDSSNSNGEVIEHLSCLLNTVINRAGVRYKCELGHNDSLLAEKIAYRLKSEMLSPPSLIDLAAENCVTPVQLVRIFSHTYGLPPLAWLRCEKLKLSKQLILSGEAISAVAADLGFSDQAHYTRNFKNMFGITPGALYNIVNNV</sequence>
<evidence type="ECO:0000256" key="3">
    <source>
        <dbReference type="ARBA" id="ARBA00023159"/>
    </source>
</evidence>
<reference evidence="6 7" key="1">
    <citation type="journal article" date="2010" name="J. Bacteriol.">
        <title>Genome sequence of Pantoea ananatis LMG20103, the causative agent of Eucalyptus blight and dieback.</title>
        <authorList>
            <person name="De Maayer P."/>
            <person name="Chan W.Y."/>
            <person name="Venter S.N."/>
            <person name="Toth I.K."/>
            <person name="Birch P.R."/>
            <person name="Joubert F."/>
            <person name="Coutinho T.A."/>
        </authorList>
    </citation>
    <scope>NUCLEOTIDE SEQUENCE [LARGE SCALE GENOMIC DNA]</scope>
    <source>
        <strain evidence="6 7">LMG 20103</strain>
    </source>
</reference>